<dbReference type="PANTHER" id="PTHR38103:SF1">
    <property type="entry name" value="RECOMBINATION-ASSOCIATED PROTEIN RDGC"/>
    <property type="match status" value="1"/>
</dbReference>
<comment type="subcellular location">
    <subcellularLocation>
        <location evidence="1 6">Cytoplasm</location>
        <location evidence="1 6">Nucleoid</location>
    </subcellularLocation>
</comment>
<accession>A0A369C2P9</accession>
<dbReference type="NCBIfam" id="NF001462">
    <property type="entry name" value="PRK00321.1-3"/>
    <property type="match status" value="1"/>
</dbReference>
<dbReference type="GO" id="GO:0000018">
    <property type="term" value="P:regulation of DNA recombination"/>
    <property type="evidence" value="ECO:0007669"/>
    <property type="project" value="TreeGrafter"/>
</dbReference>
<evidence type="ECO:0000256" key="5">
    <source>
        <dbReference type="ARBA" id="ARBA00023172"/>
    </source>
</evidence>
<name>A0A369C2P9_9GAMM</name>
<comment type="similarity">
    <text evidence="2 6">Belongs to the RdgC family.</text>
</comment>
<organism evidence="7 8">
    <name type="scientific">Thioalbus denitrificans</name>
    <dbReference type="NCBI Taxonomy" id="547122"/>
    <lineage>
        <taxon>Bacteria</taxon>
        <taxon>Pseudomonadati</taxon>
        <taxon>Pseudomonadota</taxon>
        <taxon>Gammaproteobacteria</taxon>
        <taxon>Chromatiales</taxon>
        <taxon>Ectothiorhodospiraceae</taxon>
        <taxon>Thioalbus</taxon>
    </lineage>
</organism>
<dbReference type="RefSeq" id="WP_114280482.1">
    <property type="nucleotide sequence ID" value="NZ_QPJY01000008.1"/>
</dbReference>
<evidence type="ECO:0000313" key="7">
    <source>
        <dbReference type="EMBL" id="RCX28063.1"/>
    </source>
</evidence>
<dbReference type="Pfam" id="PF04381">
    <property type="entry name" value="RdgC"/>
    <property type="match status" value="1"/>
</dbReference>
<sequence>MWFKNLQLYRLTTPFALSPEQLSEKLAGQAFRPCGSQEPATLGWVPPLGRQASDLVHAANGCILLCARREERLLPSTVVREAVEERALEIEEREGRKVRRKERLDIKDNVVQELMPRAFVRSSLHYAYLDAPSGWLVVDAGSAKRAEELVSLLRESVGTLPARLPATVDAPNAVMTHWLAGESAPAGFELEDECELHDPDSDGGVVRCKRQDLTAEEIQAHLRAGKRAVRLAVSWEDRLSCVVAEELAVKRLRFLDLVQETAAEVEAEDEAARMDADFSIMTLELRRFIPALLALFGGEDTEAYTPGAGTAG</sequence>
<dbReference type="HAMAP" id="MF_00194">
    <property type="entry name" value="RdgC"/>
    <property type="match status" value="1"/>
</dbReference>
<dbReference type="InterPro" id="IPR007476">
    <property type="entry name" value="RdgC"/>
</dbReference>
<comment type="caution">
    <text evidence="7">The sequence shown here is derived from an EMBL/GenBank/DDBJ whole genome shotgun (WGS) entry which is preliminary data.</text>
</comment>
<evidence type="ECO:0000256" key="1">
    <source>
        <dbReference type="ARBA" id="ARBA00004453"/>
    </source>
</evidence>
<dbReference type="PANTHER" id="PTHR38103">
    <property type="entry name" value="RECOMBINATION-ASSOCIATED PROTEIN RDGC"/>
    <property type="match status" value="1"/>
</dbReference>
<proteinExistence type="inferred from homology"/>
<reference evidence="7 8" key="1">
    <citation type="submission" date="2018-07" db="EMBL/GenBank/DDBJ databases">
        <title>Genomic Encyclopedia of Type Strains, Phase IV (KMG-IV): sequencing the most valuable type-strain genomes for metagenomic binning, comparative biology and taxonomic classification.</title>
        <authorList>
            <person name="Goeker M."/>
        </authorList>
    </citation>
    <scope>NUCLEOTIDE SEQUENCE [LARGE SCALE GENOMIC DNA]</scope>
    <source>
        <strain evidence="7 8">DSM 26407</strain>
    </source>
</reference>
<comment type="function">
    <text evidence="6">May be involved in recombination.</text>
</comment>
<dbReference type="Proteomes" id="UP000252707">
    <property type="component" value="Unassembled WGS sequence"/>
</dbReference>
<dbReference type="GO" id="GO:0043590">
    <property type="term" value="C:bacterial nucleoid"/>
    <property type="evidence" value="ECO:0007669"/>
    <property type="project" value="TreeGrafter"/>
</dbReference>
<evidence type="ECO:0000313" key="8">
    <source>
        <dbReference type="Proteomes" id="UP000252707"/>
    </source>
</evidence>
<keyword evidence="4 6" id="KW-0963">Cytoplasm</keyword>
<keyword evidence="5 6" id="KW-0233">DNA recombination</keyword>
<dbReference type="AlphaFoldDB" id="A0A369C2P9"/>
<dbReference type="GO" id="GO:0005737">
    <property type="term" value="C:cytoplasm"/>
    <property type="evidence" value="ECO:0007669"/>
    <property type="project" value="UniProtKB-UniRule"/>
</dbReference>
<evidence type="ECO:0000256" key="2">
    <source>
        <dbReference type="ARBA" id="ARBA00008657"/>
    </source>
</evidence>
<dbReference type="GO" id="GO:0006310">
    <property type="term" value="P:DNA recombination"/>
    <property type="evidence" value="ECO:0007669"/>
    <property type="project" value="UniProtKB-UniRule"/>
</dbReference>
<dbReference type="GO" id="GO:0003690">
    <property type="term" value="F:double-stranded DNA binding"/>
    <property type="evidence" value="ECO:0007669"/>
    <property type="project" value="TreeGrafter"/>
</dbReference>
<dbReference type="NCBIfam" id="NF001464">
    <property type="entry name" value="PRK00321.1-5"/>
    <property type="match status" value="1"/>
</dbReference>
<dbReference type="OrthoDB" id="5290530at2"/>
<evidence type="ECO:0000256" key="4">
    <source>
        <dbReference type="ARBA" id="ARBA00022490"/>
    </source>
</evidence>
<gene>
    <name evidence="6" type="primary">rdgC</name>
    <name evidence="7" type="ORF">DFQ59_10891</name>
</gene>
<keyword evidence="8" id="KW-1185">Reference proteome</keyword>
<dbReference type="EMBL" id="QPJY01000008">
    <property type="protein sequence ID" value="RCX28063.1"/>
    <property type="molecule type" value="Genomic_DNA"/>
</dbReference>
<evidence type="ECO:0000256" key="3">
    <source>
        <dbReference type="ARBA" id="ARBA00022296"/>
    </source>
</evidence>
<protein>
    <recommendedName>
        <fullName evidence="3 6">Recombination-associated protein RdgC</fullName>
    </recommendedName>
</protein>
<evidence type="ECO:0000256" key="6">
    <source>
        <dbReference type="HAMAP-Rule" id="MF_00194"/>
    </source>
</evidence>